<keyword evidence="7" id="KW-0186">Copper</keyword>
<dbReference type="PANTHER" id="PTHR36507:SF1">
    <property type="entry name" value="BLL1555 PROTEIN"/>
    <property type="match status" value="1"/>
</dbReference>
<dbReference type="InterPro" id="IPR000923">
    <property type="entry name" value="BlueCu_1"/>
</dbReference>
<proteinExistence type="predicted"/>
<dbReference type="InterPro" id="IPR002386">
    <property type="entry name" value="Amicyanin/Pseudoazurin"/>
</dbReference>
<feature type="signal peptide" evidence="8">
    <location>
        <begin position="1"/>
        <end position="41"/>
    </location>
</feature>
<dbReference type="PRINTS" id="PR00155">
    <property type="entry name" value="AMICYANIN"/>
</dbReference>
<name>A0ABZ0WM26_9BURK</name>
<accession>A0ABZ0WM26</accession>
<dbReference type="RefSeq" id="WP_114810030.1">
    <property type="nucleotide sequence ID" value="NZ_CP139965.1"/>
</dbReference>
<sequence length="131" mass="14065">MRSFAKAAPPRRVRRFNVMALGTALLCAALALLPVAPAAFAADAAQSSSNTVNIDNFAFSPATLTVAKGTTVTWVNRDDIAHTVVNDANPRAFKSPPMDSDDKFSFTFSTPGTYKYFCSIHPHMTGVIVVK</sequence>
<keyword evidence="5" id="KW-0574">Periplasm</keyword>
<evidence type="ECO:0000256" key="3">
    <source>
        <dbReference type="ARBA" id="ARBA00022448"/>
    </source>
</evidence>
<evidence type="ECO:0000256" key="8">
    <source>
        <dbReference type="SAM" id="SignalP"/>
    </source>
</evidence>
<keyword evidence="4" id="KW-0479">Metal-binding</keyword>
<keyword evidence="3" id="KW-0813">Transport</keyword>
<evidence type="ECO:0000256" key="5">
    <source>
        <dbReference type="ARBA" id="ARBA00022764"/>
    </source>
</evidence>
<reference evidence="10 11" key="1">
    <citation type="submission" date="2023-12" db="EMBL/GenBank/DDBJ databases">
        <title>Genome sequencing and assembly of bacterial species from a model synthetic community.</title>
        <authorList>
            <person name="Hogle S.L."/>
        </authorList>
    </citation>
    <scope>NUCLEOTIDE SEQUENCE [LARGE SCALE GENOMIC DNA]</scope>
    <source>
        <strain evidence="10 11">HAMBI 2494</strain>
    </source>
</reference>
<comment type="cofactor">
    <cofactor evidence="1">
        <name>Cu cation</name>
        <dbReference type="ChEBI" id="CHEBI:23378"/>
    </cofactor>
</comment>
<feature type="chain" id="PRO_5045781035" evidence="8">
    <location>
        <begin position="42"/>
        <end position="131"/>
    </location>
</feature>
<dbReference type="InterPro" id="IPR052721">
    <property type="entry name" value="ET_Amicyanin"/>
</dbReference>
<dbReference type="CDD" id="cd13921">
    <property type="entry name" value="Amicyanin"/>
    <property type="match status" value="1"/>
</dbReference>
<keyword evidence="11" id="KW-1185">Reference proteome</keyword>
<dbReference type="Gene3D" id="2.60.40.420">
    <property type="entry name" value="Cupredoxins - blue copper proteins"/>
    <property type="match status" value="1"/>
</dbReference>
<dbReference type="PANTHER" id="PTHR36507">
    <property type="entry name" value="BLL1555 PROTEIN"/>
    <property type="match status" value="1"/>
</dbReference>
<dbReference type="Pfam" id="PF00127">
    <property type="entry name" value="Copper-bind"/>
    <property type="match status" value="1"/>
</dbReference>
<keyword evidence="6" id="KW-0249">Electron transport</keyword>
<dbReference type="SUPFAM" id="SSF49503">
    <property type="entry name" value="Cupredoxins"/>
    <property type="match status" value="1"/>
</dbReference>
<evidence type="ECO:0000313" key="11">
    <source>
        <dbReference type="Proteomes" id="UP001325479"/>
    </source>
</evidence>
<feature type="domain" description="Blue (type 1) copper" evidence="9">
    <location>
        <begin position="49"/>
        <end position="131"/>
    </location>
</feature>
<evidence type="ECO:0000259" key="9">
    <source>
        <dbReference type="Pfam" id="PF00127"/>
    </source>
</evidence>
<dbReference type="InterPro" id="IPR008972">
    <property type="entry name" value="Cupredoxin"/>
</dbReference>
<evidence type="ECO:0000313" key="10">
    <source>
        <dbReference type="EMBL" id="WQD78434.1"/>
    </source>
</evidence>
<protein>
    <submittedName>
        <fullName evidence="10">Cupredoxin family copper-binding protein</fullName>
    </submittedName>
</protein>
<comment type="subcellular location">
    <subcellularLocation>
        <location evidence="2">Periplasm</location>
    </subcellularLocation>
</comment>
<keyword evidence="8" id="KW-0732">Signal</keyword>
<dbReference type="InterPro" id="IPR035668">
    <property type="entry name" value="Amicyanin"/>
</dbReference>
<dbReference type="Proteomes" id="UP001325479">
    <property type="component" value="Chromosome"/>
</dbReference>
<evidence type="ECO:0000256" key="7">
    <source>
        <dbReference type="ARBA" id="ARBA00023008"/>
    </source>
</evidence>
<evidence type="ECO:0000256" key="4">
    <source>
        <dbReference type="ARBA" id="ARBA00022723"/>
    </source>
</evidence>
<evidence type="ECO:0000256" key="2">
    <source>
        <dbReference type="ARBA" id="ARBA00004418"/>
    </source>
</evidence>
<gene>
    <name evidence="10" type="ORF">U0042_01620</name>
</gene>
<organism evidence="10 11">
    <name type="scientific">Paraburkholderia kururiensis</name>
    <dbReference type="NCBI Taxonomy" id="984307"/>
    <lineage>
        <taxon>Bacteria</taxon>
        <taxon>Pseudomonadati</taxon>
        <taxon>Pseudomonadota</taxon>
        <taxon>Betaproteobacteria</taxon>
        <taxon>Burkholderiales</taxon>
        <taxon>Burkholderiaceae</taxon>
        <taxon>Paraburkholderia</taxon>
    </lineage>
</organism>
<evidence type="ECO:0000256" key="6">
    <source>
        <dbReference type="ARBA" id="ARBA00022982"/>
    </source>
</evidence>
<dbReference type="EMBL" id="CP139965">
    <property type="protein sequence ID" value="WQD78434.1"/>
    <property type="molecule type" value="Genomic_DNA"/>
</dbReference>
<evidence type="ECO:0000256" key="1">
    <source>
        <dbReference type="ARBA" id="ARBA00001935"/>
    </source>
</evidence>